<dbReference type="EMBL" id="CATQJA010002626">
    <property type="protein sequence ID" value="CAJ0574059.1"/>
    <property type="molecule type" value="Genomic_DNA"/>
</dbReference>
<keyword evidence="2" id="KW-0812">Transmembrane</keyword>
<gene>
    <name evidence="3" type="ORF">MSPICULIGERA_LOCUS12400</name>
</gene>
<comment type="caution">
    <text evidence="3">The sequence shown here is derived from an EMBL/GenBank/DDBJ whole genome shotgun (WGS) entry which is preliminary data.</text>
</comment>
<proteinExistence type="predicted"/>
<sequence length="376" mass="41684">MCSRPFCKRRIPEVQQLIATYRGGDSFVVLTDKDTQKLHDLASRSSDGSDALALQYLLQNYKDVAEPSVKRADTWMPVVGLVAALLVFLLILAILIALFMSRFCCCCYKNKKEVYQVNTIPTYKTIEPLYVAAPTHPNERFPGHLNDTIYSTPYSGSPLPYPPPPGTSRPITPSTLSRQHRMPPSGFTHQHNISDPVTPKTQRRKDRGEVAEKKSSQPVSPTGVKSHSEPASARAQRRINRGELGPKHEVGTDPMPRRIDARALETDQRPLAAMAEPKMGTLPGRPASSVAGDSATYALPPESIYSASTLPHPAHRDAYLPPIHEAYGTIPRPWISPPHRNPDAATMRSSLMSDGDLSFLDPNRKLEVQTKEDFIY</sequence>
<feature type="compositionally biased region" description="Basic and acidic residues" evidence="1">
    <location>
        <begin position="206"/>
        <end position="215"/>
    </location>
</feature>
<accession>A0AA36CTB7</accession>
<evidence type="ECO:0000256" key="1">
    <source>
        <dbReference type="SAM" id="MobiDB-lite"/>
    </source>
</evidence>
<feature type="region of interest" description="Disordered" evidence="1">
    <location>
        <begin position="152"/>
        <end position="258"/>
    </location>
</feature>
<name>A0AA36CTB7_9BILA</name>
<keyword evidence="2" id="KW-0472">Membrane</keyword>
<dbReference type="AlphaFoldDB" id="A0AA36CTB7"/>
<feature type="non-terminal residue" evidence="3">
    <location>
        <position position="376"/>
    </location>
</feature>
<keyword evidence="4" id="KW-1185">Reference proteome</keyword>
<feature type="transmembrane region" description="Helical" evidence="2">
    <location>
        <begin position="78"/>
        <end position="100"/>
    </location>
</feature>
<reference evidence="3" key="1">
    <citation type="submission" date="2023-06" db="EMBL/GenBank/DDBJ databases">
        <authorList>
            <person name="Delattre M."/>
        </authorList>
    </citation>
    <scope>NUCLEOTIDE SEQUENCE</scope>
    <source>
        <strain evidence="3">AF72</strain>
    </source>
</reference>
<evidence type="ECO:0000313" key="4">
    <source>
        <dbReference type="Proteomes" id="UP001177023"/>
    </source>
</evidence>
<feature type="compositionally biased region" description="Basic and acidic residues" evidence="1">
    <location>
        <begin position="240"/>
        <end position="258"/>
    </location>
</feature>
<dbReference type="Proteomes" id="UP001177023">
    <property type="component" value="Unassembled WGS sequence"/>
</dbReference>
<organism evidence="3 4">
    <name type="scientific">Mesorhabditis spiculigera</name>
    <dbReference type="NCBI Taxonomy" id="96644"/>
    <lineage>
        <taxon>Eukaryota</taxon>
        <taxon>Metazoa</taxon>
        <taxon>Ecdysozoa</taxon>
        <taxon>Nematoda</taxon>
        <taxon>Chromadorea</taxon>
        <taxon>Rhabditida</taxon>
        <taxon>Rhabditina</taxon>
        <taxon>Rhabditomorpha</taxon>
        <taxon>Rhabditoidea</taxon>
        <taxon>Rhabditidae</taxon>
        <taxon>Mesorhabditinae</taxon>
        <taxon>Mesorhabditis</taxon>
    </lineage>
</organism>
<feature type="compositionally biased region" description="Polar residues" evidence="1">
    <location>
        <begin position="216"/>
        <end position="225"/>
    </location>
</feature>
<evidence type="ECO:0000313" key="3">
    <source>
        <dbReference type="EMBL" id="CAJ0574059.1"/>
    </source>
</evidence>
<keyword evidence="2" id="KW-1133">Transmembrane helix</keyword>
<evidence type="ECO:0000256" key="2">
    <source>
        <dbReference type="SAM" id="Phobius"/>
    </source>
</evidence>
<protein>
    <submittedName>
        <fullName evidence="3">Uncharacterized protein</fullName>
    </submittedName>
</protein>